<dbReference type="GeneID" id="70192529"/>
<reference evidence="1" key="1">
    <citation type="journal article" date="2021" name="Nat. Commun.">
        <title>Genetic determinants of endophytism in the Arabidopsis root mycobiome.</title>
        <authorList>
            <person name="Mesny F."/>
            <person name="Miyauchi S."/>
            <person name="Thiergart T."/>
            <person name="Pickel B."/>
            <person name="Atanasova L."/>
            <person name="Karlsson M."/>
            <person name="Huettel B."/>
            <person name="Barry K.W."/>
            <person name="Haridas S."/>
            <person name="Chen C."/>
            <person name="Bauer D."/>
            <person name="Andreopoulos W."/>
            <person name="Pangilinan J."/>
            <person name="LaButti K."/>
            <person name="Riley R."/>
            <person name="Lipzen A."/>
            <person name="Clum A."/>
            <person name="Drula E."/>
            <person name="Henrissat B."/>
            <person name="Kohler A."/>
            <person name="Grigoriev I.V."/>
            <person name="Martin F.M."/>
            <person name="Hacquard S."/>
        </authorList>
    </citation>
    <scope>NUCLEOTIDE SEQUENCE</scope>
    <source>
        <strain evidence="1">MPI-CAGE-CH-0230</strain>
    </source>
</reference>
<comment type="caution">
    <text evidence="1">The sequence shown here is derived from an EMBL/GenBank/DDBJ whole genome shotgun (WGS) entry which is preliminary data.</text>
</comment>
<gene>
    <name evidence="1" type="ORF">B0I36DRAFT_51649</name>
</gene>
<dbReference type="RefSeq" id="XP_046004778.1">
    <property type="nucleotide sequence ID" value="XM_046162983.1"/>
</dbReference>
<proteinExistence type="predicted"/>
<dbReference type="Proteomes" id="UP000756346">
    <property type="component" value="Unassembled WGS sequence"/>
</dbReference>
<keyword evidence="2" id="KW-1185">Reference proteome</keyword>
<name>A0A9P8XRA0_9PEZI</name>
<sequence>MERSYGCSTAAEWKIDEAKHYLKQVESTSLDRIIVAAANFCAHDCFNAAMDQLGWWLPEQVIDKLCYSIIHHTNEDFLELVVERLESAHGVLLAQAHQSKKPRMVGQILRHMRSDQKIPQWVADELLRDPDYEAFHDQIRRQRQHDCCEMRLEPSELSDMVQGVVRAQKLSASNSTRLANFMAAQSLKFNQAESFSYARWLEAGQEHFRDEPDLQSMVGLATALDYLVSSNTPALVGISSPQIDFAWPLIREALNSELCNLKVSRIPSGDLLVDLSRTTTSNTDSDILYGLQVVPSGGSREQTAPVLHEQGVFTRNWSLNMKSKIDEQLLEPEDIVSSLGDHSVNVDETMSENQFNIILAFSTPFPLNVAAPDLEVDDRGDAVHPPAAWTVQQVAKAIDAALVEEQVVHDTGQQSKMK</sequence>
<protein>
    <submittedName>
        <fullName evidence="1">Uncharacterized protein</fullName>
    </submittedName>
</protein>
<dbReference type="AlphaFoldDB" id="A0A9P8XRA0"/>
<evidence type="ECO:0000313" key="1">
    <source>
        <dbReference type="EMBL" id="KAH7012513.1"/>
    </source>
</evidence>
<organism evidence="1 2">
    <name type="scientific">Microdochium trichocladiopsis</name>
    <dbReference type="NCBI Taxonomy" id="1682393"/>
    <lineage>
        <taxon>Eukaryota</taxon>
        <taxon>Fungi</taxon>
        <taxon>Dikarya</taxon>
        <taxon>Ascomycota</taxon>
        <taxon>Pezizomycotina</taxon>
        <taxon>Sordariomycetes</taxon>
        <taxon>Xylariomycetidae</taxon>
        <taxon>Xylariales</taxon>
        <taxon>Microdochiaceae</taxon>
        <taxon>Microdochium</taxon>
    </lineage>
</organism>
<accession>A0A9P8XRA0</accession>
<evidence type="ECO:0000313" key="2">
    <source>
        <dbReference type="Proteomes" id="UP000756346"/>
    </source>
</evidence>
<dbReference type="EMBL" id="JAGTJQ010000014">
    <property type="protein sequence ID" value="KAH7012513.1"/>
    <property type="molecule type" value="Genomic_DNA"/>
</dbReference>